<reference evidence="7" key="1">
    <citation type="submission" date="2020-10" db="EMBL/GenBank/DDBJ databases">
        <authorList>
            <person name="Gilroy R."/>
        </authorList>
    </citation>
    <scope>NUCLEOTIDE SEQUENCE</scope>
    <source>
        <strain evidence="7">D5-748</strain>
    </source>
</reference>
<dbReference type="Proteomes" id="UP000823619">
    <property type="component" value="Unassembled WGS sequence"/>
</dbReference>
<evidence type="ECO:0000256" key="1">
    <source>
        <dbReference type="ARBA" id="ARBA00004167"/>
    </source>
</evidence>
<keyword evidence="3" id="KW-1133">Transmembrane helix</keyword>
<dbReference type="GO" id="GO:0009306">
    <property type="term" value="P:protein secretion"/>
    <property type="evidence" value="ECO:0007669"/>
    <property type="project" value="InterPro"/>
</dbReference>
<reference evidence="7" key="2">
    <citation type="journal article" date="2021" name="PeerJ">
        <title>Extensive microbial diversity within the chicken gut microbiome revealed by metagenomics and culture.</title>
        <authorList>
            <person name="Gilroy R."/>
            <person name="Ravi A."/>
            <person name="Getino M."/>
            <person name="Pursley I."/>
            <person name="Horton D.L."/>
            <person name="Alikhan N.F."/>
            <person name="Baker D."/>
            <person name="Gharbi K."/>
            <person name="Hall N."/>
            <person name="Watson M."/>
            <person name="Adriaenssens E.M."/>
            <person name="Foster-Nyarko E."/>
            <person name="Jarju S."/>
            <person name="Secka A."/>
            <person name="Antonio M."/>
            <person name="Oren A."/>
            <person name="Chaudhuri R.R."/>
            <person name="La Ragione R."/>
            <person name="Hildebrand F."/>
            <person name="Pallen M.J."/>
        </authorList>
    </citation>
    <scope>NUCLEOTIDE SEQUENCE</scope>
    <source>
        <strain evidence="7">D5-748</strain>
    </source>
</reference>
<name>A0A9D9EGH5_9BACT</name>
<dbReference type="Pfam" id="PF04357">
    <property type="entry name" value="TamB"/>
    <property type="match status" value="1"/>
</dbReference>
<keyword evidence="4" id="KW-0472">Membrane</keyword>
<evidence type="ECO:0000313" key="8">
    <source>
        <dbReference type="Proteomes" id="UP000823619"/>
    </source>
</evidence>
<evidence type="ECO:0000256" key="3">
    <source>
        <dbReference type="ARBA" id="ARBA00022989"/>
    </source>
</evidence>
<organism evidence="7 8">
    <name type="scientific">Candidatus Cryptobacteroides merdavium</name>
    <dbReference type="NCBI Taxonomy" id="2840769"/>
    <lineage>
        <taxon>Bacteria</taxon>
        <taxon>Pseudomonadati</taxon>
        <taxon>Bacteroidota</taxon>
        <taxon>Bacteroidia</taxon>
        <taxon>Bacteroidales</taxon>
        <taxon>Candidatus Cryptobacteroides</taxon>
    </lineage>
</organism>
<proteinExistence type="predicted"/>
<comment type="subcellular location">
    <subcellularLocation>
        <location evidence="1">Membrane</location>
        <topology evidence="1">Single-pass membrane protein</topology>
    </subcellularLocation>
</comment>
<comment type="caution">
    <text evidence="7">The sequence shown here is derived from an EMBL/GenBank/DDBJ whole genome shotgun (WGS) entry which is preliminary data.</text>
</comment>
<gene>
    <name evidence="7" type="ORF">IAC23_10470</name>
</gene>
<evidence type="ECO:0000256" key="2">
    <source>
        <dbReference type="ARBA" id="ARBA00022692"/>
    </source>
</evidence>
<feature type="compositionally biased region" description="Basic and acidic residues" evidence="5">
    <location>
        <begin position="1519"/>
        <end position="1532"/>
    </location>
</feature>
<evidence type="ECO:0000259" key="6">
    <source>
        <dbReference type="Pfam" id="PF04357"/>
    </source>
</evidence>
<feature type="region of interest" description="Disordered" evidence="5">
    <location>
        <begin position="1500"/>
        <end position="1532"/>
    </location>
</feature>
<feature type="domain" description="Translocation and assembly module TamB C-terminal" evidence="6">
    <location>
        <begin position="1026"/>
        <end position="1460"/>
    </location>
</feature>
<dbReference type="InterPro" id="IPR007452">
    <property type="entry name" value="TamB_C"/>
</dbReference>
<sequence>MLKILWLTAVALTALVLAGILGIQTPQVQTYLSQKLLKNIAGKIDAEIDYEKVHVKPFNTIVLKNVTVRDREPFNEAAYDTLFAAEYVIARFTLKGLRKQEGLHVWSAYIRDAEMNLVVEDNGTNLERMFGIKKNPEKKKRDKNVFDIRRVDIDGMSFRMMNFQKEHKQAPAGTIDWNNLDIRDIHIAARNLKMSRGVMSGRLDYLSFSEKNGYSCQSLSGKTKVGNGKALIEDLEMSDLWSDIRIPSFVMSYSSSKDFKDFVNRVRLDAEIADSRLGIKTLSFFTPGFGNNGMETAINGKISGAVSNLQLHGLSINASDKSISGTFNGNIAGLPETEKMNLDMEFRDVSFDMPGLEKLIGHWNGDKAPELGKYAEGSTFTMNGNARGSLNRLDLEIAAVSGIGGLTASLNTRNLISKEQSISIDGNLSSCDLDLGAVIGSGLLGPCTMNAGLHADLGNRDSGASIRLDSLMISRLNVHGYDYGNIAAAGKIAKEAFDGKIICNDPNLNFMFQGVFNLSRKTSNALYKFYMNVGYADLNAMNIDKRGISRISFQTSANFNKIRNSDLLGDISIGGIVLENGMGKYDIGNIGINSYSNDDISRVNFSSDFAEASYAGTGSLQKFVKDFTSVTLKKELPSMFSDTLSTWKGEKYELSFRSHDTMDLLSFLVPGLYIADSSSLKISIDTSGLFKARLNSQRIAFKDQYIKGIDCTFSNSGDILDGEMNSESLRLATLMLKNNRIDLFADNDHIGIGFSYDNESVLTNRGELFATGDVSRGMDGKMKLDVNLLPSSIYLNSREWGIAPSRFSITGKELNVESIGFNSGDQTIRIFGATSDTRKEKLTVRMERFDISIINPLLKKDLRIGGAMTGSAEIFTPYDNLGLAADFICDSTHMADTHMGTVTIRSSWDEENRQFGFDIGNSISGKPSFMISGNYGVRNKALNAEAILDRFDVSCAKPFTESIFSDLGGHVSGKMEVHGPMKRLSIGTEGMRLEDTGIRIAFTNVPYRLNGGFHIDETGIYFDDISIEDRKNGRGNVHGSISHDHFKDMRFNAGINVRNMECIDIDEKGADTFYGNVSATGSVSLTGPIKSLLMSVEAVTTGNGQFHVPVSSSANAGSGNLLTFKEPVVIKTVDPYESMMARLKEHETSSGNFSIRLRLAATQGTEAFIEIDKASGHVLSGRGEGVIDLEIQPDKDIFNITGDYTISSGNYKFVALGLASRDFSIQEGSSVKFNGDIMESTLDIDAVYRTKASLSTLIADTTSVANRRTVECGISITDKLRNPRLGFSIDIPDLDPTVQSRVESALSTEDKVQKQFLSLIISNSFLPDEQSGIVNNNSILYSNVTDIMANQLNNIFQKLDIPLDLGLNYQPNDKGNDIFDVAVSTQLFNNRVIVNGNIGNRQYNSGNSNSDVVGDLDIEIKLTRNGALRLNLFSHSADEYTNYLDNSQRNGVGLAYQKEFDRFDTFIKNLFTRRKKREEAERLEIEARRMREMNVVIIDGSSTDKQLRREGRKAKRKMKAEARKEKENENGN</sequence>
<evidence type="ECO:0000313" key="7">
    <source>
        <dbReference type="EMBL" id="MBO8446096.1"/>
    </source>
</evidence>
<protein>
    <submittedName>
        <fullName evidence="7">Translocation/assembly module TamB domain-containing protein</fullName>
    </submittedName>
</protein>
<dbReference type="EMBL" id="JADIMO010000138">
    <property type="protein sequence ID" value="MBO8446096.1"/>
    <property type="molecule type" value="Genomic_DNA"/>
</dbReference>
<accession>A0A9D9EGH5</accession>
<evidence type="ECO:0000256" key="4">
    <source>
        <dbReference type="ARBA" id="ARBA00023136"/>
    </source>
</evidence>
<evidence type="ECO:0000256" key="5">
    <source>
        <dbReference type="SAM" id="MobiDB-lite"/>
    </source>
</evidence>
<dbReference type="GO" id="GO:0005886">
    <property type="term" value="C:plasma membrane"/>
    <property type="evidence" value="ECO:0007669"/>
    <property type="project" value="InterPro"/>
</dbReference>
<keyword evidence="2" id="KW-0812">Transmembrane</keyword>